<sequence>MHTVLGRPFLADNNIRLDFSQKKGEIFSYIELDGKRLCLPIFSPQKVGWREDQPKGMEACGVSKLEDFNEPKETEDETKGLLTEQQFPWEGYINLKPLSNFNFNITNKALSQDNQLLPQNVN</sequence>
<dbReference type="OrthoDB" id="2507637at2759"/>
<comment type="caution">
    <text evidence="1">The sequence shown here is derived from an EMBL/GenBank/DDBJ whole genome shotgun (WGS) entry which is preliminary data.</text>
</comment>
<evidence type="ECO:0000313" key="1">
    <source>
        <dbReference type="EMBL" id="MBW0593420.1"/>
    </source>
</evidence>
<organism evidence="1 2">
    <name type="scientific">Austropuccinia psidii MF-1</name>
    <dbReference type="NCBI Taxonomy" id="1389203"/>
    <lineage>
        <taxon>Eukaryota</taxon>
        <taxon>Fungi</taxon>
        <taxon>Dikarya</taxon>
        <taxon>Basidiomycota</taxon>
        <taxon>Pucciniomycotina</taxon>
        <taxon>Pucciniomycetes</taxon>
        <taxon>Pucciniales</taxon>
        <taxon>Sphaerophragmiaceae</taxon>
        <taxon>Austropuccinia</taxon>
    </lineage>
</organism>
<dbReference type="AlphaFoldDB" id="A0A9Q3QDD4"/>
<proteinExistence type="predicted"/>
<evidence type="ECO:0000313" key="2">
    <source>
        <dbReference type="Proteomes" id="UP000765509"/>
    </source>
</evidence>
<name>A0A9Q3QDD4_9BASI</name>
<protein>
    <submittedName>
        <fullName evidence="1">Uncharacterized protein</fullName>
    </submittedName>
</protein>
<dbReference type="Proteomes" id="UP000765509">
    <property type="component" value="Unassembled WGS sequence"/>
</dbReference>
<dbReference type="EMBL" id="AVOT02154356">
    <property type="protein sequence ID" value="MBW0593420.1"/>
    <property type="molecule type" value="Genomic_DNA"/>
</dbReference>
<reference evidence="1" key="1">
    <citation type="submission" date="2021-03" db="EMBL/GenBank/DDBJ databases">
        <title>Draft genome sequence of rust myrtle Austropuccinia psidii MF-1, a brazilian biotype.</title>
        <authorList>
            <person name="Quecine M.C."/>
            <person name="Pachon D.M.R."/>
            <person name="Bonatelli M.L."/>
            <person name="Correr F.H."/>
            <person name="Franceschini L.M."/>
            <person name="Leite T.F."/>
            <person name="Margarido G.R.A."/>
            <person name="Almeida C.A."/>
            <person name="Ferrarezi J.A."/>
            <person name="Labate C.A."/>
        </authorList>
    </citation>
    <scope>NUCLEOTIDE SEQUENCE</scope>
    <source>
        <strain evidence="1">MF-1</strain>
    </source>
</reference>
<accession>A0A9Q3QDD4</accession>
<gene>
    <name evidence="1" type="ORF">O181_133135</name>
</gene>
<keyword evidence="2" id="KW-1185">Reference proteome</keyword>